<evidence type="ECO:0000313" key="2">
    <source>
        <dbReference type="Proteomes" id="UP000248783"/>
    </source>
</evidence>
<organism evidence="1 2">
    <name type="scientific">Xylanimonas oleitrophica</name>
    <dbReference type="NCBI Taxonomy" id="2607479"/>
    <lineage>
        <taxon>Bacteria</taxon>
        <taxon>Bacillati</taxon>
        <taxon>Actinomycetota</taxon>
        <taxon>Actinomycetes</taxon>
        <taxon>Micrococcales</taxon>
        <taxon>Promicromonosporaceae</taxon>
        <taxon>Xylanimonas</taxon>
    </lineage>
</organism>
<gene>
    <name evidence="1" type="ORF">DNL40_12065</name>
</gene>
<dbReference type="EMBL" id="QKWH01000010">
    <property type="protein sequence ID" value="PZR52402.1"/>
    <property type="molecule type" value="Genomic_DNA"/>
</dbReference>
<keyword evidence="2" id="KW-1185">Reference proteome</keyword>
<accession>A0A2W5WN26</accession>
<dbReference type="Proteomes" id="UP000248783">
    <property type="component" value="Unassembled WGS sequence"/>
</dbReference>
<proteinExistence type="predicted"/>
<comment type="caution">
    <text evidence="1">The sequence shown here is derived from an EMBL/GenBank/DDBJ whole genome shotgun (WGS) entry which is preliminary data.</text>
</comment>
<name>A0A2W5WN26_9MICO</name>
<reference evidence="1 2" key="1">
    <citation type="submission" date="2018-06" db="EMBL/GenBank/DDBJ databases">
        <title>Whole genome sequencing of a novel hydrocarbon degrading bacterial strain, PW21 isolated from oil contaminated produced water sample.</title>
        <authorList>
            <person name="Nagkirti P."/>
            <person name="Shaikh A."/>
            <person name="Gowdaman V."/>
            <person name="Engineer A.E."/>
            <person name="Dagar S."/>
            <person name="Dhakephalkar P.K."/>
        </authorList>
    </citation>
    <scope>NUCLEOTIDE SEQUENCE [LARGE SCALE GENOMIC DNA]</scope>
    <source>
        <strain evidence="1 2">PW21</strain>
    </source>
</reference>
<protein>
    <submittedName>
        <fullName evidence="1">Uncharacterized protein</fullName>
    </submittedName>
</protein>
<dbReference type="RefSeq" id="WP_111251515.1">
    <property type="nucleotide sequence ID" value="NZ_QKWH01000010.1"/>
</dbReference>
<sequence>MTYGQSAAALRDALGRLLAAQRVRAALDGRDPRRELAGKLFTAGYSWDEIQRALGIGRELLREYHAAFRDDGRLSEGPRRTASEALEDGGFDVRPFADREANRQRAMRDAVALLVERGYEHQQIARAIGANDHTVLRYRRLLEADGWRPTVVTAAHALEEAGLEVPDRATTPRGAERSSAYRRLIAFLRGRGHEQQEIADTLGLNVATVRTYQRRLEVAGWTPDPRPDPREALAAHGIEIGPDPGELGDENREMVTFLTTRGYTQDEIAGAISLDRSSVAYHQSVLRSGGELPPRDAAPRVPIEQAIANLAIETPDRATPTQRVATAELIMRYRAEVIAYLAAVVDHSVEHRFASLAAGATDPTYRLRAALLELRDTGPRATAADLGTVQPIRAVDLWRQAAVAALAGRERDLPTTLTADQQAAALGDAVAVLRALVGLDERYAAARGWQRLPLTVSPGTETWALPAVVLDAAAWVTDHEGADFSIDRHGPLADDRRPGPPPATLAAAAGAMTQAAAYLAGESEPVKASVMRWLVDAQRRIAAYACHHARTLGLDDAVAVHEERYGRYADIDAALTDVAGTAGRETMAVVEIAGAVRILHHARRASEPALADLTTACQDLDRTIAQMLRVGAAGYYFQRTERLALDNLTGTVTRRTVPVHDPISGENNPGYAPGWIELERLAAPREVARSPEREAFTARVHALAADSLAVAQARNLALYPSDENRRVLADHTSAKVIAGLDELDVAGTAFAEARARLVGALAATNGTLAELGQRCGLEPGEIAWLIEPACGIDAEALTTVGVDRDGGELASDGGVSGSERTDGVDVPVFAVRSADGGFDGLEAGWDDLAEPPAFVGGSVADVEGPGL</sequence>
<evidence type="ECO:0000313" key="1">
    <source>
        <dbReference type="EMBL" id="PZR52402.1"/>
    </source>
</evidence>
<dbReference type="AlphaFoldDB" id="A0A2W5WN26"/>